<proteinExistence type="predicted"/>
<comment type="caution">
    <text evidence="2">The sequence shown here is derived from an EMBL/GenBank/DDBJ whole genome shotgun (WGS) entry which is preliminary data.</text>
</comment>
<name>A0A443QRQ5_9ACAR</name>
<dbReference type="EMBL" id="NCKU01004610">
    <property type="protein sequence ID" value="RWS05695.1"/>
    <property type="molecule type" value="Genomic_DNA"/>
</dbReference>
<dbReference type="SUPFAM" id="SSF53822">
    <property type="entry name" value="Periplasmic binding protein-like I"/>
    <property type="match status" value="1"/>
</dbReference>
<keyword evidence="4" id="KW-1185">Reference proteome</keyword>
<dbReference type="EMBL" id="NCKU01004359">
    <property type="protein sequence ID" value="RWS06062.1"/>
    <property type="molecule type" value="Genomic_DNA"/>
</dbReference>
<dbReference type="Proteomes" id="UP000285301">
    <property type="component" value="Unassembled WGS sequence"/>
</dbReference>
<evidence type="ECO:0000313" key="3">
    <source>
        <dbReference type="EMBL" id="RWS06062.1"/>
    </source>
</evidence>
<reference evidence="2" key="2">
    <citation type="submission" date="2018-11" db="EMBL/GenBank/DDBJ databases">
        <title>Trombidioid mite genomics.</title>
        <authorList>
            <person name="Dong X."/>
        </authorList>
    </citation>
    <scope>NUCLEOTIDE SEQUENCE</scope>
    <source>
        <strain evidence="2">UoL-WK</strain>
    </source>
</reference>
<feature type="transmembrane region" description="Helical" evidence="1">
    <location>
        <begin position="34"/>
        <end position="53"/>
    </location>
</feature>
<dbReference type="Gene3D" id="3.40.50.2300">
    <property type="match status" value="1"/>
</dbReference>
<feature type="non-terminal residue" evidence="2">
    <location>
        <position position="87"/>
    </location>
</feature>
<dbReference type="AlphaFoldDB" id="A0A443QRQ5"/>
<keyword evidence="1" id="KW-1133">Transmembrane helix</keyword>
<evidence type="ECO:0000313" key="2">
    <source>
        <dbReference type="EMBL" id="RWS05695.1"/>
    </source>
</evidence>
<evidence type="ECO:0000256" key="1">
    <source>
        <dbReference type="SAM" id="Phobius"/>
    </source>
</evidence>
<reference evidence="2 4" key="1">
    <citation type="journal article" date="2018" name="Gigascience">
        <title>Genomes of trombidid mites reveal novel predicted allergens and laterally-transferred genes associated with secondary metabolism.</title>
        <authorList>
            <person name="Dong X."/>
            <person name="Chaisiri K."/>
            <person name="Xia D."/>
            <person name="Armstrong S.D."/>
            <person name="Fang Y."/>
            <person name="Donnelly M.J."/>
            <person name="Kadowaki T."/>
            <person name="McGarry J.W."/>
            <person name="Darby A.C."/>
            <person name="Makepeace B.L."/>
        </authorList>
    </citation>
    <scope>NUCLEOTIDE SEQUENCE [LARGE SCALE GENOMIC DNA]</scope>
    <source>
        <strain evidence="2">UoL-WK</strain>
    </source>
</reference>
<dbReference type="STRING" id="1965070.A0A443QRQ5"/>
<organism evidence="2 4">
    <name type="scientific">Dinothrombium tinctorium</name>
    <dbReference type="NCBI Taxonomy" id="1965070"/>
    <lineage>
        <taxon>Eukaryota</taxon>
        <taxon>Metazoa</taxon>
        <taxon>Ecdysozoa</taxon>
        <taxon>Arthropoda</taxon>
        <taxon>Chelicerata</taxon>
        <taxon>Arachnida</taxon>
        <taxon>Acari</taxon>
        <taxon>Acariformes</taxon>
        <taxon>Trombidiformes</taxon>
        <taxon>Prostigmata</taxon>
        <taxon>Anystina</taxon>
        <taxon>Parasitengona</taxon>
        <taxon>Trombidioidea</taxon>
        <taxon>Trombidiidae</taxon>
        <taxon>Dinothrombium</taxon>
    </lineage>
</organism>
<keyword evidence="2" id="KW-0675">Receptor</keyword>
<accession>A0A443QRQ5</accession>
<evidence type="ECO:0000313" key="4">
    <source>
        <dbReference type="Proteomes" id="UP000285301"/>
    </source>
</evidence>
<gene>
    <name evidence="3" type="ORF">B4U79_06145</name>
    <name evidence="2" type="ORF">B4U79_15672</name>
</gene>
<sequence>MEFVKSSLTTVDHNIDDYQCDDKSTPKHVRRDPVVGVIGAASSSVSVMVANILRLFQAIVMHEQMLVSLCTVISSNVFGGYCLRTLF</sequence>
<keyword evidence="1" id="KW-0812">Transmembrane</keyword>
<keyword evidence="1" id="KW-0472">Membrane</keyword>
<dbReference type="InterPro" id="IPR028082">
    <property type="entry name" value="Peripla_BP_I"/>
</dbReference>
<protein>
    <submittedName>
        <fullName evidence="2">Metabotropic glutamate receptor 3-like protein</fullName>
    </submittedName>
</protein>